<evidence type="ECO:0000259" key="2">
    <source>
        <dbReference type="Pfam" id="PF14349"/>
    </source>
</evidence>
<dbReference type="EMBL" id="DXGG01000149">
    <property type="protein sequence ID" value="HIW87553.1"/>
    <property type="molecule type" value="Genomic_DNA"/>
</dbReference>
<feature type="region of interest" description="Disordered" evidence="1">
    <location>
        <begin position="1327"/>
        <end position="1347"/>
    </location>
</feature>
<dbReference type="Pfam" id="PF14349">
    <property type="entry name" value="SprA_N"/>
    <property type="match status" value="1"/>
</dbReference>
<name>A0A9D1UHH2_9BACT</name>
<feature type="domain" description="Gliding motility protein SprA N-terminal" evidence="2">
    <location>
        <begin position="504"/>
        <end position="1030"/>
    </location>
</feature>
<accession>A0A9D1UHH2</accession>
<feature type="non-terminal residue" evidence="3">
    <location>
        <position position="1"/>
    </location>
</feature>
<comment type="caution">
    <text evidence="3">The sequence shown here is derived from an EMBL/GenBank/DDBJ whole genome shotgun (WGS) entry which is preliminary data.</text>
</comment>
<dbReference type="Proteomes" id="UP000824267">
    <property type="component" value="Unassembled WGS sequence"/>
</dbReference>
<gene>
    <name evidence="3" type="primary">sprA</name>
    <name evidence="3" type="ORF">IAC47_04675</name>
</gene>
<organism evidence="3 4">
    <name type="scientific">Candidatus Onthomorpha intestinigallinarum</name>
    <dbReference type="NCBI Taxonomy" id="2840880"/>
    <lineage>
        <taxon>Bacteria</taxon>
        <taxon>Pseudomonadati</taxon>
        <taxon>Bacteroidota</taxon>
        <taxon>Bacteroidia</taxon>
        <taxon>Bacteroidales</taxon>
        <taxon>Candidatus Onthomorpha</taxon>
    </lineage>
</organism>
<dbReference type="NCBIfam" id="TIGR04189">
    <property type="entry name" value="surface_SprA"/>
    <property type="match status" value="1"/>
</dbReference>
<evidence type="ECO:0000313" key="3">
    <source>
        <dbReference type="EMBL" id="HIW87553.1"/>
    </source>
</evidence>
<proteinExistence type="predicted"/>
<evidence type="ECO:0000256" key="1">
    <source>
        <dbReference type="SAM" id="MobiDB-lite"/>
    </source>
</evidence>
<protein>
    <submittedName>
        <fullName evidence="3">Cell surface protein SprA</fullName>
    </submittedName>
</protein>
<dbReference type="InterPro" id="IPR025684">
    <property type="entry name" value="SprA_N_dom"/>
</dbReference>
<sequence length="1829" mass="207559">LDNATSSGGTIQKDKGLIFFPTVEPFGKDLRQVLNDDELADKYCFDSLYALTKSQAEQYPDKNKFYLEGRYKSSSGSEISLGSLNIPQGSVKVMAGGITLTEGVDYTVDYAMGRVRIINQAYLSSGTPISISTESNSVFSSVTKQMFGLRANYEVNKDFLIGATLMNLHERPLTQKVNYGEEPSSNTIWGMDIAYQKEVPFITKLVDLLPFYETKAPSTLNFTGEFAHFIPGNPSVIGSSGTAYIDDFEAAKRSYDMKAIGSWFLASTPQDYNTAQALFPETQKDLGLTYGFNRAKIAWYTIDDNFYVSPPSNITNEDKSKPYARQILEREVHPNKEIPQGQATNIREFNIAFYPSERGPYNYDTTSTYSAGMNPDGTLRSPETRWGGIMRKLDATDFEAANIEYIEFWLMDPFIENPQHKGGKLYFNLGEISEDILRDGRKSFENGLPTSAEIENVDTTIWGRVPRLQSIVNAFSNESNARQYQDVGYDGLSSNDEASFFARFLAIAQNQLEPDAYNALLADPSADDFMYFRSAEYDQNDTKIVERYKKYNNAEGNSSVVSDNSDYSSQATSLPNVEDINQDNTLSEAENYYEYVIDINPEDMVVGKNCITDIQEANNISLPNGTTTDCKWYQFKIPIREPHRTVGTINGYQSIRFMRLFLRGFEEPVILRFATFELVSGEWRKYTDNLLSPGIYPGGEQTENTTFTVASVNIEENGKRSPIPYVLPPGIDREKMYSTTSMTNMNEQAQSMKIGDLADGDARAIYKTTELDIRQYKKLKMFVHAEQLNEFDDYKKGDMTLFIRLGTDFTNNYYEYEVPLSFTPWYTGTSNREAIWPTDNEVDIDLERLVKVKENRNEKVRGGDQTVSSLIPYYEVVDGKKLTVLGMPNIAGVKVIMIGVRNPKKQNENDNDDMLPKSAEIWINELRLTDFNRSGGWAATGFARTNLADLGDVSLAASYRSAGFGTLEQKVSEISQDNVGTLDFATNIEVGKFFPEEWGIRLPVHFDYSQSVSNPKYNPLDPDVKLENDLLSYRTEEERDSIRHLVQDYVSRKNFSLMNIRKDRLGDRALERHFYDIENWNASYSYSSTYMRDVDIDHNTKIQHRGSLAYQYDVSSKGWKPFSKIKLFKSKAFAILRDMTIYYYPKSFSFRTEIIRDFEETLLRAKSQGLIIMEPYYYKQFYMNRAYTFKYDLTSNIKFEYDATVNSLIEEPRGRIDTREKKDSVWSSILELGRAQQFTQNYKLNVNVPINKIPIFDWVRLNGSYSGTYKFTGATEATRSLGNNIENSRRISATANVSLTTIYNKIPIVKKAYDELQKNSSFSSFVPKKMEKKSKDDKNKDEENPEDSISAATKIFKKVLNYSIRLVTGVKSASFNYSLTEGTSLPGFMPVAKWLGSTPDMDFAPGFDFIFGSQDLSVVDRAIRNGWLSQDSMLNTALNQKRTENINAQVKIEPFKEFNIDLTFKRNKSEVFSAYYKFDKELGQVTGPLSPMNTGRYSISVIAIGTMFASVDEDNVSSVFQTFLANRSEIARRLAAANSAANPGYTGTLIRDTVNGELYPDGYGAISQQVLIPAFLSAYMGKDAAKQSLSPFLAIPMPNWKITYTGLGKMEVFKKWVNSITLSSNYTCDYNIGAFTSDVRVPLDDRYDYGTEWVRNELTNNFIAKDVIDQVTINEQFSPLLKVDVNLKNSFQTNFELRKDRNISLSFSNSQLTEVNRISYVIGGGYRFKDVEFNIRMGGSNSRQFKSDILVRADFSLNINRTTLRKIDQNVNLVSSGSKVMNLNLSGEYSLTEKIVLRAYFEMTMNTPFVSNSYPSSTTQGGFALRLTL</sequence>
<reference evidence="3" key="1">
    <citation type="journal article" date="2021" name="PeerJ">
        <title>Extensive microbial diversity within the chicken gut microbiome revealed by metagenomics and culture.</title>
        <authorList>
            <person name="Gilroy R."/>
            <person name="Ravi A."/>
            <person name="Getino M."/>
            <person name="Pursley I."/>
            <person name="Horton D.L."/>
            <person name="Alikhan N.F."/>
            <person name="Baker D."/>
            <person name="Gharbi K."/>
            <person name="Hall N."/>
            <person name="Watson M."/>
            <person name="Adriaenssens E.M."/>
            <person name="Foster-Nyarko E."/>
            <person name="Jarju S."/>
            <person name="Secka A."/>
            <person name="Antonio M."/>
            <person name="Oren A."/>
            <person name="Chaudhuri R.R."/>
            <person name="La Ragione R."/>
            <person name="Hildebrand F."/>
            <person name="Pallen M.J."/>
        </authorList>
    </citation>
    <scope>NUCLEOTIDE SEQUENCE</scope>
    <source>
        <strain evidence="3">Gambia16-930</strain>
    </source>
</reference>
<dbReference type="InterPro" id="IPR026377">
    <property type="entry name" value="Cell_surface_SprA"/>
</dbReference>
<feature type="compositionally biased region" description="Basic and acidic residues" evidence="1">
    <location>
        <begin position="1333"/>
        <end position="1342"/>
    </location>
</feature>
<reference evidence="3" key="2">
    <citation type="submission" date="2021-04" db="EMBL/GenBank/DDBJ databases">
        <authorList>
            <person name="Gilroy R."/>
        </authorList>
    </citation>
    <scope>NUCLEOTIDE SEQUENCE</scope>
    <source>
        <strain evidence="3">Gambia16-930</strain>
    </source>
</reference>
<evidence type="ECO:0000313" key="4">
    <source>
        <dbReference type="Proteomes" id="UP000824267"/>
    </source>
</evidence>